<dbReference type="Pfam" id="PF02343">
    <property type="entry name" value="TRA-1_regulated"/>
    <property type="match status" value="1"/>
</dbReference>
<feature type="chain" id="PRO_5003176547" description="CUB domain-containing protein" evidence="2">
    <location>
        <begin position="20"/>
        <end position="500"/>
    </location>
</feature>
<gene>
    <name evidence="3" type="ORF">CRE_16088</name>
</gene>
<feature type="region of interest" description="Disordered" evidence="1">
    <location>
        <begin position="85"/>
        <end position="160"/>
    </location>
</feature>
<dbReference type="Proteomes" id="UP000008281">
    <property type="component" value="Unassembled WGS sequence"/>
</dbReference>
<proteinExistence type="predicted"/>
<dbReference type="InParanoid" id="E3MBR1"/>
<feature type="compositionally biased region" description="Low complexity" evidence="1">
    <location>
        <begin position="229"/>
        <end position="247"/>
    </location>
</feature>
<evidence type="ECO:0008006" key="5">
    <source>
        <dbReference type="Google" id="ProtNLM"/>
    </source>
</evidence>
<sequence>MNFHPFLFLALHIFWRCRACAPPKPIVAWSTTGTRFSTSTATTATTINSGTSSEHLTFSQGNPTSSEYPWVSARSIPVETLTTAESTSGFSVTADGNTLPTISPGDTTRSVLEVTPTSNSTVSDASVTSTGASSGTPSGQTSEPTASSSDVSGVGSTKNHENSMTTLISAVSEQPTISLQGNPTTSATPVTSGQNQSSTSSGSSLSTLYPRDKTTTSIASITPSEDSKTQSGQASTGSTSTSFSSSTDDNVNVITTVAKNPIATVTPVQTRTTLSTDPSTISVNQSSLPTRVSPRKTPCPASSESSCESRGNSVSITSFSESGESSTTILTSKPAGSFSTSSKNSTPDPPLTTVNYTIPLPTLLSSTPIPTTTCDCASPDKSIDTGLSFFNKLKTTQFSTPCTYQILCDQNRTGNYLSVFVPPGFSPNPDNMQMFRFYPVFHSNSIDYFYQFGMICMGTQWYATRIPGMVDMSPGANRPMVNGTSWTGKFRIHEMKCQAI</sequence>
<dbReference type="OrthoDB" id="10616445at2759"/>
<dbReference type="STRING" id="31234.E3MBR1"/>
<feature type="compositionally biased region" description="Polar residues" evidence="1">
    <location>
        <begin position="143"/>
        <end position="160"/>
    </location>
</feature>
<feature type="compositionally biased region" description="Polar residues" evidence="1">
    <location>
        <begin position="177"/>
        <end position="191"/>
    </location>
</feature>
<feature type="region of interest" description="Disordered" evidence="1">
    <location>
        <begin position="269"/>
        <end position="352"/>
    </location>
</feature>
<protein>
    <recommendedName>
        <fullName evidence="5">CUB domain-containing protein</fullName>
    </recommendedName>
</protein>
<dbReference type="EMBL" id="DS268433">
    <property type="protein sequence ID" value="EFO97815.1"/>
    <property type="molecule type" value="Genomic_DNA"/>
</dbReference>
<feature type="region of interest" description="Disordered" evidence="1">
    <location>
        <begin position="177"/>
        <end position="248"/>
    </location>
</feature>
<dbReference type="HOGENOM" id="CLU_545423_0_0_1"/>
<dbReference type="eggNOG" id="ENOG502TK3Z">
    <property type="taxonomic scope" value="Eukaryota"/>
</dbReference>
<evidence type="ECO:0000256" key="1">
    <source>
        <dbReference type="SAM" id="MobiDB-lite"/>
    </source>
</evidence>
<feature type="compositionally biased region" description="Polar residues" evidence="1">
    <location>
        <begin position="269"/>
        <end position="290"/>
    </location>
</feature>
<reference evidence="3" key="1">
    <citation type="submission" date="2007-07" db="EMBL/GenBank/DDBJ databases">
        <title>PCAP assembly of the Caenorhabditis remanei genome.</title>
        <authorList>
            <consortium name="The Caenorhabditis remanei Sequencing Consortium"/>
            <person name="Wilson R.K."/>
        </authorList>
    </citation>
    <scope>NUCLEOTIDE SEQUENCE [LARGE SCALE GENOMIC DNA]</scope>
    <source>
        <strain evidence="3">PB4641</strain>
    </source>
</reference>
<evidence type="ECO:0000313" key="4">
    <source>
        <dbReference type="Proteomes" id="UP000008281"/>
    </source>
</evidence>
<accession>E3MBR1</accession>
<feature type="compositionally biased region" description="Low complexity" evidence="1">
    <location>
        <begin position="302"/>
        <end position="329"/>
    </location>
</feature>
<keyword evidence="4" id="KW-1185">Reference proteome</keyword>
<feature type="compositionally biased region" description="Polar residues" evidence="1">
    <location>
        <begin position="85"/>
        <end position="110"/>
    </location>
</feature>
<feature type="compositionally biased region" description="Polar residues" evidence="1">
    <location>
        <begin position="215"/>
        <end position="224"/>
    </location>
</feature>
<feature type="compositionally biased region" description="Low complexity" evidence="1">
    <location>
        <begin position="192"/>
        <end position="208"/>
    </location>
</feature>
<feature type="compositionally biased region" description="Low complexity" evidence="1">
    <location>
        <begin position="117"/>
        <end position="142"/>
    </location>
</feature>
<evidence type="ECO:0000313" key="3">
    <source>
        <dbReference type="EMBL" id="EFO97815.1"/>
    </source>
</evidence>
<keyword evidence="2" id="KW-0732">Signal</keyword>
<feature type="signal peptide" evidence="2">
    <location>
        <begin position="1"/>
        <end position="19"/>
    </location>
</feature>
<name>E3MBR1_CAERE</name>
<evidence type="ECO:0000256" key="2">
    <source>
        <dbReference type="SAM" id="SignalP"/>
    </source>
</evidence>
<organism evidence="4">
    <name type="scientific">Caenorhabditis remanei</name>
    <name type="common">Caenorhabditis vulgaris</name>
    <dbReference type="NCBI Taxonomy" id="31234"/>
    <lineage>
        <taxon>Eukaryota</taxon>
        <taxon>Metazoa</taxon>
        <taxon>Ecdysozoa</taxon>
        <taxon>Nematoda</taxon>
        <taxon>Chromadorea</taxon>
        <taxon>Rhabditida</taxon>
        <taxon>Rhabditina</taxon>
        <taxon>Rhabditomorpha</taxon>
        <taxon>Rhabditoidea</taxon>
        <taxon>Rhabditidae</taxon>
        <taxon>Peloderinae</taxon>
        <taxon>Caenorhabditis</taxon>
    </lineage>
</organism>
<dbReference type="InterPro" id="IPR003326">
    <property type="entry name" value="TRA-1_regulated"/>
</dbReference>
<dbReference type="AlphaFoldDB" id="E3MBR1"/>
<feature type="compositionally biased region" description="Polar residues" evidence="1">
    <location>
        <begin position="337"/>
        <end position="352"/>
    </location>
</feature>